<evidence type="ECO:0000313" key="5">
    <source>
        <dbReference type="EMBL" id="CAF3687091.1"/>
    </source>
</evidence>
<feature type="active site" description="Tele-phosphohistidine intermediate" evidence="2">
    <location>
        <position position="28"/>
    </location>
</feature>
<protein>
    <recommendedName>
        <fullName evidence="7">Fructose-2,6-bisphosphatase</fullName>
    </recommendedName>
</protein>
<dbReference type="InterPro" id="IPR029033">
    <property type="entry name" value="His_PPase_superfam"/>
</dbReference>
<proteinExistence type="predicted"/>
<evidence type="ECO:0000256" key="3">
    <source>
        <dbReference type="PIRSR" id="PIRSR613078-2"/>
    </source>
</evidence>
<dbReference type="PANTHER" id="PTHR46517:SF1">
    <property type="entry name" value="FRUCTOSE-2,6-BISPHOSPHATASE TIGAR"/>
    <property type="match status" value="1"/>
</dbReference>
<dbReference type="EMBL" id="CAJOBD010000552">
    <property type="protein sequence ID" value="CAF3687091.1"/>
    <property type="molecule type" value="Genomic_DNA"/>
</dbReference>
<dbReference type="EMBL" id="CAJNOT010000141">
    <property type="protein sequence ID" value="CAF0860896.1"/>
    <property type="molecule type" value="Genomic_DNA"/>
</dbReference>
<dbReference type="GO" id="GO:0005829">
    <property type="term" value="C:cytosol"/>
    <property type="evidence" value="ECO:0007669"/>
    <property type="project" value="TreeGrafter"/>
</dbReference>
<dbReference type="CDD" id="cd07067">
    <property type="entry name" value="HP_PGM_like"/>
    <property type="match status" value="1"/>
</dbReference>
<feature type="active site" description="Proton donor/acceptor" evidence="2">
    <location>
        <position position="104"/>
    </location>
</feature>
<keyword evidence="1" id="KW-0378">Hydrolase</keyword>
<dbReference type="PANTHER" id="PTHR46517">
    <property type="entry name" value="FRUCTOSE-2,6-BISPHOSPHATASE TIGAR"/>
    <property type="match status" value="1"/>
</dbReference>
<reference evidence="4" key="1">
    <citation type="submission" date="2021-02" db="EMBL/GenBank/DDBJ databases">
        <authorList>
            <person name="Nowell W R."/>
        </authorList>
    </citation>
    <scope>NUCLEOTIDE SEQUENCE</scope>
</reference>
<evidence type="ECO:0000256" key="2">
    <source>
        <dbReference type="PIRSR" id="PIRSR613078-1"/>
    </source>
</evidence>
<organism evidence="4 6">
    <name type="scientific">Rotaria sordida</name>
    <dbReference type="NCBI Taxonomy" id="392033"/>
    <lineage>
        <taxon>Eukaryota</taxon>
        <taxon>Metazoa</taxon>
        <taxon>Spiralia</taxon>
        <taxon>Gnathifera</taxon>
        <taxon>Rotifera</taxon>
        <taxon>Eurotatoria</taxon>
        <taxon>Bdelloidea</taxon>
        <taxon>Philodinida</taxon>
        <taxon>Philodinidae</taxon>
        <taxon>Rotaria</taxon>
    </lineage>
</organism>
<dbReference type="SMART" id="SM00855">
    <property type="entry name" value="PGAM"/>
    <property type="match status" value="1"/>
</dbReference>
<comment type="caution">
    <text evidence="4">The sequence shown here is derived from an EMBL/GenBank/DDBJ whole genome shotgun (WGS) entry which is preliminary data.</text>
</comment>
<evidence type="ECO:0000313" key="4">
    <source>
        <dbReference type="EMBL" id="CAF0860896.1"/>
    </source>
</evidence>
<dbReference type="Gene3D" id="3.40.50.1240">
    <property type="entry name" value="Phosphoglycerate mutase-like"/>
    <property type="match status" value="1"/>
</dbReference>
<dbReference type="GO" id="GO:0045820">
    <property type="term" value="P:negative regulation of glycolytic process"/>
    <property type="evidence" value="ECO:0007669"/>
    <property type="project" value="TreeGrafter"/>
</dbReference>
<evidence type="ECO:0008006" key="7">
    <source>
        <dbReference type="Google" id="ProtNLM"/>
    </source>
</evidence>
<gene>
    <name evidence="5" type="ORF">JBS370_LOCUS8596</name>
    <name evidence="4" type="ORF">ZHD862_LOCUS5377</name>
</gene>
<dbReference type="AlphaFoldDB" id="A0A813X7H4"/>
<accession>A0A813X7H4</accession>
<dbReference type="GO" id="GO:0043456">
    <property type="term" value="P:regulation of pentose-phosphate shunt"/>
    <property type="evidence" value="ECO:0007669"/>
    <property type="project" value="TreeGrafter"/>
</dbReference>
<dbReference type="Pfam" id="PF00300">
    <property type="entry name" value="His_Phos_1"/>
    <property type="match status" value="1"/>
</dbReference>
<feature type="binding site" evidence="3">
    <location>
        <position position="77"/>
    </location>
    <ligand>
        <name>substrate</name>
    </ligand>
</feature>
<dbReference type="Proteomes" id="UP000663864">
    <property type="component" value="Unassembled WGS sequence"/>
</dbReference>
<dbReference type="InterPro" id="IPR013078">
    <property type="entry name" value="His_Pase_superF_clade-1"/>
</dbReference>
<dbReference type="GO" id="GO:0004331">
    <property type="term" value="F:fructose-2,6-bisphosphate 2-phosphatase activity"/>
    <property type="evidence" value="ECO:0007669"/>
    <property type="project" value="TreeGrafter"/>
</dbReference>
<name>A0A813X7H4_9BILA</name>
<evidence type="ECO:0000313" key="6">
    <source>
        <dbReference type="Proteomes" id="UP000663864"/>
    </source>
</evidence>
<feature type="binding site" evidence="3">
    <location>
        <begin position="104"/>
        <end position="107"/>
    </location>
    <ligand>
        <name>substrate</name>
    </ligand>
</feature>
<dbReference type="SUPFAM" id="SSF53254">
    <property type="entry name" value="Phosphoglycerate mutase-like"/>
    <property type="match status" value="1"/>
</dbReference>
<sequence length="375" mass="42938">MTRQNNTIILQNTKNIDHVRFNLTLVRHAATHANAAGTIQGLIDTELSNIGHLQSQALGQYLQYHRFSHIYSSDLKRAAETARQIRAFNRVSSCKIQYDSLLRERMYGIAEGRTRQWLRELAKESGIPYINFTPPGAESTAQVRERVIKFFRNLCHELLKNSRTNLSVKFYIPNSLSQENNEQSLLRSISSENFISSQQTITNLIRKRSLSTGNIQIKLITNMIKTTSYQSSSFDSALDLLSVSSDQQSITSSISLLSRRSSFEKQQNLSKDLLHSSYKNNFSDFDILIVTHGAIIREFIKYFVYDLQVDIGQYLDTIQDIAPNTSITRFKVTYSINDDLNSMTTIKLIDYHNKTHLINSNNDKYNLDVVNKCSL</sequence>
<feature type="binding site" evidence="3">
    <location>
        <begin position="27"/>
        <end position="34"/>
    </location>
    <ligand>
        <name>substrate</name>
    </ligand>
</feature>
<dbReference type="InterPro" id="IPR051695">
    <property type="entry name" value="Phosphoglycerate_Mutase"/>
</dbReference>
<dbReference type="Proteomes" id="UP000663836">
    <property type="component" value="Unassembled WGS sequence"/>
</dbReference>
<evidence type="ECO:0000256" key="1">
    <source>
        <dbReference type="ARBA" id="ARBA00022801"/>
    </source>
</evidence>